<dbReference type="Proteomes" id="UP000324897">
    <property type="component" value="Chromosome 5"/>
</dbReference>
<dbReference type="AlphaFoldDB" id="A0A5J9WCV6"/>
<organism evidence="1 2">
    <name type="scientific">Eragrostis curvula</name>
    <name type="common">weeping love grass</name>
    <dbReference type="NCBI Taxonomy" id="38414"/>
    <lineage>
        <taxon>Eukaryota</taxon>
        <taxon>Viridiplantae</taxon>
        <taxon>Streptophyta</taxon>
        <taxon>Embryophyta</taxon>
        <taxon>Tracheophyta</taxon>
        <taxon>Spermatophyta</taxon>
        <taxon>Magnoliopsida</taxon>
        <taxon>Liliopsida</taxon>
        <taxon>Poales</taxon>
        <taxon>Poaceae</taxon>
        <taxon>PACMAD clade</taxon>
        <taxon>Chloridoideae</taxon>
        <taxon>Eragrostideae</taxon>
        <taxon>Eragrostidinae</taxon>
        <taxon>Eragrostis</taxon>
    </lineage>
</organism>
<accession>A0A5J9WCV6</accession>
<evidence type="ECO:0000313" key="2">
    <source>
        <dbReference type="Proteomes" id="UP000324897"/>
    </source>
</evidence>
<sequence>MHDVLRHLLFARIAEELDQSRIEAIGIGNVINDILQLAIGDSRLQVTKKLQSDGKIQKY</sequence>
<evidence type="ECO:0000313" key="1">
    <source>
        <dbReference type="EMBL" id="TVU45154.1"/>
    </source>
</evidence>
<feature type="non-terminal residue" evidence="1">
    <location>
        <position position="1"/>
    </location>
</feature>
<comment type="caution">
    <text evidence="1">The sequence shown here is derived from an EMBL/GenBank/DDBJ whole genome shotgun (WGS) entry which is preliminary data.</text>
</comment>
<proteinExistence type="predicted"/>
<dbReference type="Gramene" id="TVU45154">
    <property type="protein sequence ID" value="TVU45154"/>
    <property type="gene ID" value="EJB05_04629"/>
</dbReference>
<reference evidence="1 2" key="1">
    <citation type="journal article" date="2019" name="Sci. Rep.">
        <title>A high-quality genome of Eragrostis curvula grass provides insights into Poaceae evolution and supports new strategies to enhance forage quality.</title>
        <authorList>
            <person name="Carballo J."/>
            <person name="Santos B.A.C.M."/>
            <person name="Zappacosta D."/>
            <person name="Garbus I."/>
            <person name="Selva J.P."/>
            <person name="Gallo C.A."/>
            <person name="Diaz A."/>
            <person name="Albertini E."/>
            <person name="Caccamo M."/>
            <person name="Echenique V."/>
        </authorList>
    </citation>
    <scope>NUCLEOTIDE SEQUENCE [LARGE SCALE GENOMIC DNA]</scope>
    <source>
        <strain evidence="2">cv. Victoria</strain>
        <tissue evidence="1">Leaf</tissue>
    </source>
</reference>
<dbReference type="EMBL" id="RWGY01000004">
    <property type="protein sequence ID" value="TVU45154.1"/>
    <property type="molecule type" value="Genomic_DNA"/>
</dbReference>
<protein>
    <submittedName>
        <fullName evidence="1">Uncharacterized protein</fullName>
    </submittedName>
</protein>
<name>A0A5J9WCV6_9POAL</name>
<gene>
    <name evidence="1" type="ORF">EJB05_04629</name>
</gene>
<keyword evidence="2" id="KW-1185">Reference proteome</keyword>